<evidence type="ECO:0000313" key="3">
    <source>
        <dbReference type="Proteomes" id="UP000234254"/>
    </source>
</evidence>
<dbReference type="EMBL" id="MSFM01000009">
    <property type="protein sequence ID" value="PKY02639.1"/>
    <property type="molecule type" value="Genomic_DNA"/>
</dbReference>
<organism evidence="2 3">
    <name type="scientific">Aspergillus campestris (strain IBT 28561)</name>
    <dbReference type="NCBI Taxonomy" id="1392248"/>
    <lineage>
        <taxon>Eukaryota</taxon>
        <taxon>Fungi</taxon>
        <taxon>Dikarya</taxon>
        <taxon>Ascomycota</taxon>
        <taxon>Pezizomycotina</taxon>
        <taxon>Eurotiomycetes</taxon>
        <taxon>Eurotiomycetidae</taxon>
        <taxon>Eurotiales</taxon>
        <taxon>Aspergillaceae</taxon>
        <taxon>Aspergillus</taxon>
        <taxon>Aspergillus subgen. Circumdati</taxon>
    </lineage>
</organism>
<dbReference type="GeneID" id="36548900"/>
<dbReference type="InterPro" id="IPR050464">
    <property type="entry name" value="Zeta_carotene_desat/Oxidored"/>
</dbReference>
<accession>A0A2I1CYD1</accession>
<dbReference type="SUPFAM" id="SSF51905">
    <property type="entry name" value="FAD/NAD(P)-binding domain"/>
    <property type="match status" value="1"/>
</dbReference>
<dbReference type="Proteomes" id="UP000234254">
    <property type="component" value="Unassembled WGS sequence"/>
</dbReference>
<sequence>MPLHQPKLVAIIGGGSSGISAFWALQHSAHDVHLFEASPTLGGRIKSVPFEHNGHRVDVDTESLSFNSETCPNLTSLLRHLRLETSEVPFCFGASDRTGSFSWHESILKDIIQQPWILFSLETYRTLMDIIWLKYMAIDVLADCSRFSKTKNTQRACNTHAYLADEGYSSGFTDRYLIPLLSMLWKTNAGRLLPRLPVDAMVSCLYDHRLLYPRQARPQWRRIDTRATEFVQAMTQDFPPEKVHLNTRVREIRRFGEKQYSLLGADDQEMVFDHVILAVDGHEILNIAGLCLDIEETSVIQDLATSRNIAILHSDPILNLSCNPQWPASNYTTDPHSRYGHQCAVSSHPTLPKSCLTYNVNMLQDLPAYLFGRVFITLNPFTPPHPGLVQGIWEFTDAEPSVTSLYAQQCLPSIQNKHGLSYCYSWTGRGNLEDAITASFEIAIEHFGARVPFSVDYHGTPASSAPSVCNLGLRGNLVRLVLRLLRLYALLLELLFVFLRVVWGKTLSVAYYLGLRFPVIRSKKQA</sequence>
<dbReference type="RefSeq" id="XP_024691233.1">
    <property type="nucleotide sequence ID" value="XM_024841376.1"/>
</dbReference>
<dbReference type="PANTHER" id="PTHR42923:SF17">
    <property type="entry name" value="AMINE OXIDASE DOMAIN-CONTAINING PROTEIN"/>
    <property type="match status" value="1"/>
</dbReference>
<dbReference type="InterPro" id="IPR036188">
    <property type="entry name" value="FAD/NAD-bd_sf"/>
</dbReference>
<evidence type="ECO:0000313" key="2">
    <source>
        <dbReference type="EMBL" id="PKY02639.1"/>
    </source>
</evidence>
<gene>
    <name evidence="2" type="ORF">P168DRAFT_328659</name>
</gene>
<dbReference type="VEuPathDB" id="FungiDB:P168DRAFT_328659"/>
<dbReference type="InterPro" id="IPR002937">
    <property type="entry name" value="Amino_oxidase"/>
</dbReference>
<dbReference type="AlphaFoldDB" id="A0A2I1CYD1"/>
<evidence type="ECO:0000259" key="1">
    <source>
        <dbReference type="Pfam" id="PF01593"/>
    </source>
</evidence>
<dbReference type="GO" id="GO:0016491">
    <property type="term" value="F:oxidoreductase activity"/>
    <property type="evidence" value="ECO:0007669"/>
    <property type="project" value="InterPro"/>
</dbReference>
<reference evidence="2" key="1">
    <citation type="submission" date="2016-12" db="EMBL/GenBank/DDBJ databases">
        <title>The genomes of Aspergillus section Nigri reveals drivers in fungal speciation.</title>
        <authorList>
            <consortium name="DOE Joint Genome Institute"/>
            <person name="Vesth T.C."/>
            <person name="Nybo J."/>
            <person name="Theobald S."/>
            <person name="Brandl J."/>
            <person name="Frisvad J.C."/>
            <person name="Nielsen K.F."/>
            <person name="Lyhne E.K."/>
            <person name="Kogle M.E."/>
            <person name="Kuo A."/>
            <person name="Riley R."/>
            <person name="Clum A."/>
            <person name="Nolan M."/>
            <person name="Lipzen A."/>
            <person name="Salamov A."/>
            <person name="Henrissat B."/>
            <person name="Wiebenga A."/>
            <person name="De vries R.P."/>
            <person name="Grigoriev I.V."/>
            <person name="Mortensen U.H."/>
            <person name="Andersen M.R."/>
            <person name="Baker S.E."/>
        </authorList>
    </citation>
    <scope>NUCLEOTIDE SEQUENCE</scope>
    <source>
        <strain evidence="2">IBT 28561</strain>
    </source>
</reference>
<dbReference type="OrthoDB" id="5977668at2759"/>
<feature type="domain" description="Amine oxidase" evidence="1">
    <location>
        <begin position="229"/>
        <end position="285"/>
    </location>
</feature>
<protein>
    <submittedName>
        <fullName evidence="2">FAD/NAD(P)-binding domain-containing protein</fullName>
    </submittedName>
</protein>
<dbReference type="Pfam" id="PF13450">
    <property type="entry name" value="NAD_binding_8"/>
    <property type="match status" value="1"/>
</dbReference>
<dbReference type="Gene3D" id="3.50.50.60">
    <property type="entry name" value="FAD/NAD(P)-binding domain"/>
    <property type="match status" value="1"/>
</dbReference>
<dbReference type="Gene3D" id="3.90.660.20">
    <property type="entry name" value="Protoporphyrinogen oxidase, mitochondrial, domain 2"/>
    <property type="match status" value="1"/>
</dbReference>
<dbReference type="Pfam" id="PF01593">
    <property type="entry name" value="Amino_oxidase"/>
    <property type="match status" value="1"/>
</dbReference>
<dbReference type="Gene3D" id="1.10.3110.10">
    <property type="entry name" value="protoporphyrinogen ix oxidase, domain 3"/>
    <property type="match status" value="1"/>
</dbReference>
<dbReference type="PANTHER" id="PTHR42923">
    <property type="entry name" value="PROTOPORPHYRINOGEN OXIDASE"/>
    <property type="match status" value="1"/>
</dbReference>
<name>A0A2I1CYD1_ASPC2</name>
<proteinExistence type="predicted"/>
<comment type="caution">
    <text evidence="2">The sequence shown here is derived from an EMBL/GenBank/DDBJ whole genome shotgun (WGS) entry which is preliminary data.</text>
</comment>
<keyword evidence="3" id="KW-1185">Reference proteome</keyword>